<evidence type="ECO:0000313" key="3">
    <source>
        <dbReference type="Proteomes" id="UP000029839"/>
    </source>
</evidence>
<keyword evidence="1" id="KW-0472">Membrane</keyword>
<feature type="non-terminal residue" evidence="2">
    <location>
        <position position="120"/>
    </location>
</feature>
<name>A0A0A0BNI2_9CELL</name>
<dbReference type="AlphaFoldDB" id="A0A0A0BNI2"/>
<dbReference type="Proteomes" id="UP000029839">
    <property type="component" value="Unassembled WGS sequence"/>
</dbReference>
<sequence>MTPSSVVGALLLHLPSDVPVDPDADTARRWLEDELADPIYHEPPSLLDAVLRWVSELLEDLRTASGNLDVRTAALVVGAIVVVGAVVALVVAGPVRRARRARASVEVFGDDTRTAAELRA</sequence>
<comment type="caution">
    <text evidence="2">The sequence shown here is derived from an EMBL/GenBank/DDBJ whole genome shotgun (WGS) entry which is preliminary data.</text>
</comment>
<protein>
    <recommendedName>
        <fullName evidence="4">DUF4129 domain-containing protein</fullName>
    </recommendedName>
</protein>
<gene>
    <name evidence="2" type="ORF">N868_02040</name>
</gene>
<proteinExistence type="predicted"/>
<feature type="transmembrane region" description="Helical" evidence="1">
    <location>
        <begin position="72"/>
        <end position="92"/>
    </location>
</feature>
<accession>A0A0A0BNI2</accession>
<evidence type="ECO:0000256" key="1">
    <source>
        <dbReference type="SAM" id="Phobius"/>
    </source>
</evidence>
<keyword evidence="3" id="KW-1185">Reference proteome</keyword>
<keyword evidence="1" id="KW-0812">Transmembrane</keyword>
<reference evidence="2 3" key="1">
    <citation type="submission" date="2013-08" db="EMBL/GenBank/DDBJ databases">
        <title>Genome sequencing of Cellulomonas carbonis T26.</title>
        <authorList>
            <person name="Chen F."/>
            <person name="Li Y."/>
            <person name="Wang G."/>
        </authorList>
    </citation>
    <scope>NUCLEOTIDE SEQUENCE [LARGE SCALE GENOMIC DNA]</scope>
    <source>
        <strain evidence="2 3">T26</strain>
    </source>
</reference>
<organism evidence="2 3">
    <name type="scientific">Cellulomonas carbonis T26</name>
    <dbReference type="NCBI Taxonomy" id="947969"/>
    <lineage>
        <taxon>Bacteria</taxon>
        <taxon>Bacillati</taxon>
        <taxon>Actinomycetota</taxon>
        <taxon>Actinomycetes</taxon>
        <taxon>Micrococcales</taxon>
        <taxon>Cellulomonadaceae</taxon>
        <taxon>Cellulomonas</taxon>
    </lineage>
</organism>
<evidence type="ECO:0000313" key="2">
    <source>
        <dbReference type="EMBL" id="KGM09495.1"/>
    </source>
</evidence>
<dbReference type="EMBL" id="AXCY01000093">
    <property type="protein sequence ID" value="KGM09495.1"/>
    <property type="molecule type" value="Genomic_DNA"/>
</dbReference>
<keyword evidence="1" id="KW-1133">Transmembrane helix</keyword>
<reference evidence="2 3" key="2">
    <citation type="journal article" date="2015" name="Stand. Genomic Sci.">
        <title>Draft genome sequence of Cellulomonas carbonis T26(T) and comparative analysis of six Cellulomonas genomes.</title>
        <authorList>
            <person name="Zhuang W."/>
            <person name="Zhang S."/>
            <person name="Xia X."/>
            <person name="Wang G."/>
        </authorList>
    </citation>
    <scope>NUCLEOTIDE SEQUENCE [LARGE SCALE GENOMIC DNA]</scope>
    <source>
        <strain evidence="2 3">T26</strain>
    </source>
</reference>
<evidence type="ECO:0008006" key="4">
    <source>
        <dbReference type="Google" id="ProtNLM"/>
    </source>
</evidence>